<proteinExistence type="predicted"/>
<evidence type="ECO:0000313" key="3">
    <source>
        <dbReference type="RefSeq" id="XP_072843174.1"/>
    </source>
</evidence>
<evidence type="ECO:0000313" key="2">
    <source>
        <dbReference type="Proteomes" id="UP001652642"/>
    </source>
</evidence>
<gene>
    <name evidence="3" type="primary">LOC110086270</name>
</gene>
<reference evidence="2" key="1">
    <citation type="submission" date="2025-05" db="UniProtKB">
        <authorList>
            <consortium name="RefSeq"/>
        </authorList>
    </citation>
    <scope>NUCLEOTIDE SEQUENCE [LARGE SCALE GENOMIC DNA]</scope>
</reference>
<dbReference type="Proteomes" id="UP001652642">
    <property type="component" value="Chromosome 2"/>
</dbReference>
<reference evidence="3" key="2">
    <citation type="submission" date="2025-08" db="UniProtKB">
        <authorList>
            <consortium name="RefSeq"/>
        </authorList>
    </citation>
    <scope>IDENTIFICATION</scope>
</reference>
<dbReference type="RefSeq" id="XP_072843174.1">
    <property type="nucleotide sequence ID" value="XM_072987073.1"/>
</dbReference>
<sequence>MLYADALLTRPFYVNAGKSVVAAGERGGASGGGTSEQGISPPPPAQKGRTLPQEGSSLRRGGDGAGGGPGSSLPHGSRLHKGGGSRGPLKWRKSREGRCRAWLLRRRRTTTTTTGRRRRCRRRCAQLPEVLPFLPLPRLWGGWCCGGCFCCCFSSALAPPGVVLCPSCKTIVLRVGRGGVSPFTLRGWRGAVVLSICRCVAPARPPQPQPPPPSSPQDGASDRNDNQLERGSAALPVQLSHASSPLSPCSDKSHAPFSPPSAARREAAGKTLIIYREITGPLPPLTRTQAIARILCSPASPPSGLDGDWCKRSPLSASPLPARGLRSAYHFRGTRPQPCQCSDWTAGSSSSRLRLA</sequence>
<feature type="region of interest" description="Disordered" evidence="1">
    <location>
        <begin position="204"/>
        <end position="227"/>
    </location>
</feature>
<evidence type="ECO:0000256" key="1">
    <source>
        <dbReference type="SAM" id="MobiDB-lite"/>
    </source>
</evidence>
<accession>A0ABM5FCP9</accession>
<name>A0ABM5FCP9_9SAUR</name>
<feature type="compositionally biased region" description="Pro residues" evidence="1">
    <location>
        <begin position="204"/>
        <end position="215"/>
    </location>
</feature>
<protein>
    <submittedName>
        <fullName evidence="3">Uncharacterized protein</fullName>
    </submittedName>
</protein>
<feature type="compositionally biased region" description="Basic residues" evidence="1">
    <location>
        <begin position="77"/>
        <end position="93"/>
    </location>
</feature>
<organism evidence="2 3">
    <name type="scientific">Pogona vitticeps</name>
    <name type="common">central bearded dragon</name>
    <dbReference type="NCBI Taxonomy" id="103695"/>
    <lineage>
        <taxon>Eukaryota</taxon>
        <taxon>Metazoa</taxon>
        <taxon>Chordata</taxon>
        <taxon>Craniata</taxon>
        <taxon>Vertebrata</taxon>
        <taxon>Euteleostomi</taxon>
        <taxon>Lepidosauria</taxon>
        <taxon>Squamata</taxon>
        <taxon>Bifurcata</taxon>
        <taxon>Unidentata</taxon>
        <taxon>Episquamata</taxon>
        <taxon>Toxicofera</taxon>
        <taxon>Iguania</taxon>
        <taxon>Acrodonta</taxon>
        <taxon>Agamidae</taxon>
        <taxon>Amphibolurinae</taxon>
        <taxon>Pogona</taxon>
    </lineage>
</organism>
<dbReference type="GeneID" id="110086270"/>
<feature type="compositionally biased region" description="Gly residues" evidence="1">
    <location>
        <begin position="25"/>
        <end position="35"/>
    </location>
</feature>
<keyword evidence="2" id="KW-1185">Reference proteome</keyword>
<feature type="region of interest" description="Disordered" evidence="1">
    <location>
        <begin position="241"/>
        <end position="263"/>
    </location>
</feature>
<feature type="region of interest" description="Disordered" evidence="1">
    <location>
        <begin position="25"/>
        <end position="93"/>
    </location>
</feature>